<dbReference type="EMBL" id="AZMM01016125">
    <property type="protein sequence ID" value="ETJ29335.1"/>
    <property type="molecule type" value="Genomic_DNA"/>
</dbReference>
<reference evidence="1" key="1">
    <citation type="submission" date="2013-12" db="EMBL/GenBank/DDBJ databases">
        <title>A Varibaculum cambriense genome reconstructed from a premature infant gut community with otherwise low bacterial novelty that shifts toward anaerobic metabolism during the third week of life.</title>
        <authorList>
            <person name="Brown C.T."/>
            <person name="Sharon I."/>
            <person name="Thomas B.C."/>
            <person name="Castelle C.J."/>
            <person name="Morowitz M.J."/>
            <person name="Banfield J.F."/>
        </authorList>
    </citation>
    <scope>NUCLEOTIDE SEQUENCE</scope>
</reference>
<comment type="caution">
    <text evidence="1">The sequence shown here is derived from an EMBL/GenBank/DDBJ whole genome shotgun (WGS) entry which is preliminary data.</text>
</comment>
<accession>W1XIP5</accession>
<protein>
    <submittedName>
        <fullName evidence="1">Allantoate amidohydrolase</fullName>
    </submittedName>
</protein>
<dbReference type="SUPFAM" id="SSF53187">
    <property type="entry name" value="Zn-dependent exopeptidases"/>
    <property type="match status" value="1"/>
</dbReference>
<gene>
    <name evidence="1" type="ORF">Q604_UNBC16125G0001</name>
</gene>
<feature type="non-terminal residue" evidence="1">
    <location>
        <position position="56"/>
    </location>
</feature>
<evidence type="ECO:0000313" key="1">
    <source>
        <dbReference type="EMBL" id="ETJ29335.1"/>
    </source>
</evidence>
<dbReference type="AlphaFoldDB" id="W1XIP5"/>
<organism evidence="1">
    <name type="scientific">human gut metagenome</name>
    <dbReference type="NCBI Taxonomy" id="408170"/>
    <lineage>
        <taxon>unclassified sequences</taxon>
        <taxon>metagenomes</taxon>
        <taxon>organismal metagenomes</taxon>
    </lineage>
</organism>
<proteinExistence type="predicted"/>
<keyword evidence="1" id="KW-0378">Hydrolase</keyword>
<dbReference type="Gene3D" id="3.40.630.10">
    <property type="entry name" value="Zn peptidases"/>
    <property type="match status" value="1"/>
</dbReference>
<name>W1XIP5_9ZZZZ</name>
<dbReference type="GO" id="GO:0016787">
    <property type="term" value="F:hydrolase activity"/>
    <property type="evidence" value="ECO:0007669"/>
    <property type="project" value="UniProtKB-KW"/>
</dbReference>
<sequence length="56" mass="6058">MCNILNEGVKSINEPITELVSMAGHDAANIQRIAPSGMIFVQSVDGKSHCHDEHVL</sequence>